<protein>
    <submittedName>
        <fullName evidence="2">Uncharacterized protein</fullName>
    </submittedName>
</protein>
<dbReference type="AlphaFoldDB" id="A0AAN9U3P6"/>
<sequence>MCACTMSELLRVHFTLATLNLNEPPPVDAALLKVLANAFTNVNASTPSALDIFYRSQSALQAFFESIFDIPTTVYSAMPISIMIPVLYSVTMLARWAKILGPGRPTRGRHSPPDILTPQKVIWDPSATRSVHNTMFGSGIAPLPSFSTDSASTIRMEPEPRTNTDTTSVPQRTSQAATSARLTNLPPPITDPSQIQASQIREAADPSIPSIVASLRSRLQAQPGLNLDIIGILATLAQRCEQVHEELTKEGGGGVWHNDVWYLFSKKVLIARAKLEKWAEIISSGGGAPTDAVVQQPSRNQAAKRTTGVQNSGVDVTNAELRAGHSSLHYQDGDAVAVFQPQIESAGQSVLPEESVEGGWQYADIWPDDVFDQLDPSLWLSVWGE</sequence>
<gene>
    <name evidence="2" type="ORF">SLS53_006230</name>
</gene>
<evidence type="ECO:0000256" key="1">
    <source>
        <dbReference type="SAM" id="MobiDB-lite"/>
    </source>
</evidence>
<proteinExistence type="predicted"/>
<comment type="caution">
    <text evidence="2">The sequence shown here is derived from an EMBL/GenBank/DDBJ whole genome shotgun (WGS) entry which is preliminary data.</text>
</comment>
<accession>A0AAN9U3P6</accession>
<keyword evidence="3" id="KW-1185">Reference proteome</keyword>
<reference evidence="2 3" key="1">
    <citation type="journal article" date="2023" name="PLoS ONE">
        <title>Cytospora paraplurivora sp. nov. isolated from orchards with fruit tree decline syndrome in Ontario, Canada.</title>
        <authorList>
            <person name="Ilyukhin E."/>
            <person name="Nguyen H.D.T."/>
            <person name="Castle A.J."/>
            <person name="Ellouze W."/>
        </authorList>
    </citation>
    <scope>NUCLEOTIDE SEQUENCE [LARGE SCALE GENOMIC DNA]</scope>
    <source>
        <strain evidence="2 3">FDS-564</strain>
    </source>
</reference>
<evidence type="ECO:0000313" key="3">
    <source>
        <dbReference type="Proteomes" id="UP001320245"/>
    </source>
</evidence>
<organism evidence="2 3">
    <name type="scientific">Cytospora paraplurivora</name>
    <dbReference type="NCBI Taxonomy" id="2898453"/>
    <lineage>
        <taxon>Eukaryota</taxon>
        <taxon>Fungi</taxon>
        <taxon>Dikarya</taxon>
        <taxon>Ascomycota</taxon>
        <taxon>Pezizomycotina</taxon>
        <taxon>Sordariomycetes</taxon>
        <taxon>Sordariomycetidae</taxon>
        <taxon>Diaporthales</taxon>
        <taxon>Cytosporaceae</taxon>
        <taxon>Cytospora</taxon>
    </lineage>
</organism>
<name>A0AAN9U3P6_9PEZI</name>
<feature type="region of interest" description="Disordered" evidence="1">
    <location>
        <begin position="147"/>
        <end position="189"/>
    </location>
</feature>
<feature type="compositionally biased region" description="Polar residues" evidence="1">
    <location>
        <begin position="163"/>
        <end position="182"/>
    </location>
</feature>
<dbReference type="Proteomes" id="UP001320245">
    <property type="component" value="Unassembled WGS sequence"/>
</dbReference>
<dbReference type="EMBL" id="JAJSPL020000026">
    <property type="protein sequence ID" value="KAK7738414.1"/>
    <property type="molecule type" value="Genomic_DNA"/>
</dbReference>
<evidence type="ECO:0000313" key="2">
    <source>
        <dbReference type="EMBL" id="KAK7738414.1"/>
    </source>
</evidence>